<dbReference type="Gene3D" id="3.20.20.210">
    <property type="match status" value="1"/>
</dbReference>
<gene>
    <name evidence="2" type="ORF">ERS852491_02901</name>
</gene>
<dbReference type="GO" id="GO:0006779">
    <property type="term" value="P:porphyrin-containing compound biosynthetic process"/>
    <property type="evidence" value="ECO:0007669"/>
    <property type="project" value="InterPro"/>
</dbReference>
<proteinExistence type="predicted"/>
<dbReference type="OrthoDB" id="2066978at2"/>
<organism evidence="2 3">
    <name type="scientific">Faecalicatena contorta</name>
    <dbReference type="NCBI Taxonomy" id="39482"/>
    <lineage>
        <taxon>Bacteria</taxon>
        <taxon>Bacillati</taxon>
        <taxon>Bacillota</taxon>
        <taxon>Clostridia</taxon>
        <taxon>Lachnospirales</taxon>
        <taxon>Lachnospiraceae</taxon>
        <taxon>Faecalicatena</taxon>
    </lineage>
</organism>
<dbReference type="RefSeq" id="WP_050641432.1">
    <property type="nucleotide sequence ID" value="NZ_CABKUE010000009.1"/>
</dbReference>
<dbReference type="EMBL" id="CYZU01000027">
    <property type="protein sequence ID" value="CUO66570.1"/>
    <property type="molecule type" value="Genomic_DNA"/>
</dbReference>
<dbReference type="AlphaFoldDB" id="A0A174H0H4"/>
<dbReference type="Pfam" id="PF01208">
    <property type="entry name" value="URO-D"/>
    <property type="match status" value="1"/>
</dbReference>
<accession>A0A174H0H4</accession>
<dbReference type="STRING" id="39482.ERS852491_02901"/>
<dbReference type="InterPro" id="IPR038071">
    <property type="entry name" value="UROD/MetE-like_sf"/>
</dbReference>
<protein>
    <submittedName>
        <fullName evidence="2">Uroporphyrinogen-III decarboxylase</fullName>
    </submittedName>
</protein>
<evidence type="ECO:0000259" key="1">
    <source>
        <dbReference type="Pfam" id="PF01208"/>
    </source>
</evidence>
<dbReference type="InterPro" id="IPR000257">
    <property type="entry name" value="Uroporphyrinogen_deCOase"/>
</dbReference>
<reference evidence="2 3" key="1">
    <citation type="submission" date="2015-09" db="EMBL/GenBank/DDBJ databases">
        <authorList>
            <consortium name="Pathogen Informatics"/>
        </authorList>
    </citation>
    <scope>NUCLEOTIDE SEQUENCE [LARGE SCALE GENOMIC DNA]</scope>
    <source>
        <strain evidence="2 3">2789STDY5834876</strain>
    </source>
</reference>
<dbReference type="GO" id="GO:0004853">
    <property type="term" value="F:uroporphyrinogen decarboxylase activity"/>
    <property type="evidence" value="ECO:0007669"/>
    <property type="project" value="InterPro"/>
</dbReference>
<sequence length="356" mass="40475">MTNREREQATLNFGRPQGRGSVEETFYPWDLTVGRFHGEGLPEAIWKGLIQQEEEACEKYFKVSFGEPVLAYESYLGFDPVRRAKFLLPHGGDSGLRIASSSDWEAVRETSEKEVARWFTDENIGKVYGSLAKGHKDGDYSVRMNIEGFFWVPRELLGVEEHLYAFYDEPELIHEINSFTLEIYETYLPKVLSVIQPDLIYIQEDLSGKNGPMISPDCFREFVGNYYRKLIPLLKKHGCGNVFVDTDGDFMKLIPEFIDAGVDGFLPMDVNAGMDIAAVRGSFPNLKFVGGFNKLCIAEGPEAIDREFERILPVIRQGGYIPGADHQVAPSTSLDHYRYYISRLQEVMKQAGRLNH</sequence>
<feature type="domain" description="Uroporphyrinogen decarboxylase (URO-D)" evidence="1">
    <location>
        <begin position="158"/>
        <end position="344"/>
    </location>
</feature>
<name>A0A174H0H4_9FIRM</name>
<dbReference type="Proteomes" id="UP000095544">
    <property type="component" value="Unassembled WGS sequence"/>
</dbReference>
<evidence type="ECO:0000313" key="3">
    <source>
        <dbReference type="Proteomes" id="UP000095544"/>
    </source>
</evidence>
<evidence type="ECO:0000313" key="2">
    <source>
        <dbReference type="EMBL" id="CUO66570.1"/>
    </source>
</evidence>
<dbReference type="SUPFAM" id="SSF51726">
    <property type="entry name" value="UROD/MetE-like"/>
    <property type="match status" value="1"/>
</dbReference>